<keyword evidence="2" id="KW-1185">Reference proteome</keyword>
<dbReference type="Ensembl" id="ENSECAT00000127091.1">
    <property type="protein sequence ID" value="ENSECAP00000078029.1"/>
    <property type="gene ID" value="ENSECAG00000048044.1"/>
</dbReference>
<dbReference type="Ensembl" id="ENSECAT00000106265.1">
    <property type="protein sequence ID" value="ENSECAP00000066604.1"/>
    <property type="gene ID" value="ENSECAG00000048044.1"/>
</dbReference>
<dbReference type="Ensembl" id="ENSECAT00000128031.1">
    <property type="protein sequence ID" value="ENSECAP00000090076.1"/>
    <property type="gene ID" value="ENSECAG00000048044.1"/>
</dbReference>
<sequence length="133" mass="15192">MLERVWIEGNLYTLLVGMQTGAATLENSMEIPQKLKIELPYDPALPLLGIYPNNLKSTIQSNICTPTFIAVLFTIAKTWKLSKCPSTDDWMKKMWYIYIHNGILPSHKKRQIHLICNNMEGPGGNYAKRNKPD</sequence>
<dbReference type="Proteomes" id="UP000002281">
    <property type="component" value="Chromosome 14"/>
</dbReference>
<reference evidence="1" key="2">
    <citation type="submission" date="2025-05" db="UniProtKB">
        <authorList>
            <consortium name="Ensembl"/>
        </authorList>
    </citation>
    <scope>IDENTIFICATION</scope>
    <source>
        <strain evidence="1">Thoroughbred</strain>
    </source>
</reference>
<dbReference type="AlphaFoldDB" id="A0A9L0SVL8"/>
<dbReference type="Ensembl" id="ENSECAT00000088536.1">
    <property type="protein sequence ID" value="ENSECAP00000058200.1"/>
    <property type="gene ID" value="ENSECAG00000048044.1"/>
</dbReference>
<dbReference type="Ensembl" id="ENSECAT00000121335.1">
    <property type="protein sequence ID" value="ENSECAP00000089456.1"/>
    <property type="gene ID" value="ENSECAG00000048044.1"/>
</dbReference>
<dbReference type="Ensembl" id="ENSECAT00000102055.1">
    <property type="protein sequence ID" value="ENSECAP00000059558.1"/>
    <property type="gene ID" value="ENSECAG00000048044.1"/>
</dbReference>
<protein>
    <submittedName>
        <fullName evidence="1">Uncharacterized protein</fullName>
    </submittedName>
</protein>
<evidence type="ECO:0000313" key="1">
    <source>
        <dbReference type="Ensembl" id="ENSECAP00000078029.1"/>
    </source>
</evidence>
<organism evidence="1 2">
    <name type="scientific">Equus caballus</name>
    <name type="common">Horse</name>
    <dbReference type="NCBI Taxonomy" id="9796"/>
    <lineage>
        <taxon>Eukaryota</taxon>
        <taxon>Metazoa</taxon>
        <taxon>Chordata</taxon>
        <taxon>Craniata</taxon>
        <taxon>Vertebrata</taxon>
        <taxon>Euteleostomi</taxon>
        <taxon>Mammalia</taxon>
        <taxon>Eutheria</taxon>
        <taxon>Laurasiatheria</taxon>
        <taxon>Perissodactyla</taxon>
        <taxon>Equidae</taxon>
        <taxon>Equus</taxon>
    </lineage>
</organism>
<reference evidence="1 2" key="1">
    <citation type="journal article" date="2009" name="Science">
        <title>Genome sequence, comparative analysis, and population genetics of the domestic horse.</title>
        <authorList>
            <consortium name="Broad Institute Genome Sequencing Platform"/>
            <consortium name="Broad Institute Whole Genome Assembly Team"/>
            <person name="Wade C.M."/>
            <person name="Giulotto E."/>
            <person name="Sigurdsson S."/>
            <person name="Zoli M."/>
            <person name="Gnerre S."/>
            <person name="Imsland F."/>
            <person name="Lear T.L."/>
            <person name="Adelson D.L."/>
            <person name="Bailey E."/>
            <person name="Bellone R.R."/>
            <person name="Bloecker H."/>
            <person name="Distl O."/>
            <person name="Edgar R.C."/>
            <person name="Garber M."/>
            <person name="Leeb T."/>
            <person name="Mauceli E."/>
            <person name="MacLeod J.N."/>
            <person name="Penedo M.C.T."/>
            <person name="Raison J.M."/>
            <person name="Sharpe T."/>
            <person name="Vogel J."/>
            <person name="Andersson L."/>
            <person name="Antczak D.F."/>
            <person name="Biagi T."/>
            <person name="Binns M.M."/>
            <person name="Chowdhary B.P."/>
            <person name="Coleman S.J."/>
            <person name="Della Valle G."/>
            <person name="Fryc S."/>
            <person name="Guerin G."/>
            <person name="Hasegawa T."/>
            <person name="Hill E.W."/>
            <person name="Jurka J."/>
            <person name="Kiialainen A."/>
            <person name="Lindgren G."/>
            <person name="Liu J."/>
            <person name="Magnani E."/>
            <person name="Mickelson J.R."/>
            <person name="Murray J."/>
            <person name="Nergadze S.G."/>
            <person name="Onofrio R."/>
            <person name="Pedroni S."/>
            <person name="Piras M.F."/>
            <person name="Raudsepp T."/>
            <person name="Rocchi M."/>
            <person name="Roeed K.H."/>
            <person name="Ryder O.A."/>
            <person name="Searle S."/>
            <person name="Skow L."/>
            <person name="Swinburne J.E."/>
            <person name="Syvaenen A.C."/>
            <person name="Tozaki T."/>
            <person name="Valberg S.J."/>
            <person name="Vaudin M."/>
            <person name="White J.R."/>
            <person name="Zody M.C."/>
            <person name="Lander E.S."/>
            <person name="Lindblad-Toh K."/>
        </authorList>
    </citation>
    <scope>NUCLEOTIDE SEQUENCE [LARGE SCALE GENOMIC DNA]</scope>
    <source>
        <strain evidence="1 2">Thoroughbred</strain>
    </source>
</reference>
<accession>A0A9L0SVL8</accession>
<dbReference type="Ensembl" id="ENSECAT00000145643.1">
    <property type="protein sequence ID" value="ENSECAP00000055618.1"/>
    <property type="gene ID" value="ENSECAG00000048044.1"/>
</dbReference>
<dbReference type="Ensembl" id="ENSECAT00000117226.1">
    <property type="protein sequence ID" value="ENSECAP00000084096.1"/>
    <property type="gene ID" value="ENSECAG00000048044.1"/>
</dbReference>
<dbReference type="GeneTree" id="ENSGT01150000287003"/>
<dbReference type="Ensembl" id="ENSECAT00000115328.1">
    <property type="protein sequence ID" value="ENSECAP00000063237.1"/>
    <property type="gene ID" value="ENSECAG00000048044.1"/>
</dbReference>
<dbReference type="Ensembl" id="ENSECAT00000100072.1">
    <property type="protein sequence ID" value="ENSECAP00000080039.1"/>
    <property type="gene ID" value="ENSECAG00000048044.1"/>
</dbReference>
<name>A0A9L0SVL8_HORSE</name>
<proteinExistence type="predicted"/>
<evidence type="ECO:0000313" key="2">
    <source>
        <dbReference type="Proteomes" id="UP000002281"/>
    </source>
</evidence>